<keyword evidence="2" id="KW-0964">Secreted</keyword>
<protein>
    <submittedName>
        <fullName evidence="9">LAETG motif-containing sortase-dependent surface protein</fullName>
    </submittedName>
</protein>
<dbReference type="Proteomes" id="UP001301731">
    <property type="component" value="Chromosome"/>
</dbReference>
<reference evidence="9 10" key="1">
    <citation type="submission" date="2023-10" db="EMBL/GenBank/DDBJ databases">
        <title>The genome sequence of Streptomyces sp. HUAS YS2.</title>
        <authorList>
            <person name="Mo P."/>
        </authorList>
    </citation>
    <scope>NUCLEOTIDE SEQUENCE [LARGE SCALE GENOMIC DNA]</scope>
    <source>
        <strain evidence="9 10">HUAS YS2</strain>
    </source>
</reference>
<evidence type="ECO:0000256" key="6">
    <source>
        <dbReference type="SAM" id="Phobius"/>
    </source>
</evidence>
<keyword evidence="3 7" id="KW-0732">Signal</keyword>
<name>A0ABZ0LTE1_9ACTN</name>
<dbReference type="PROSITE" id="PS50847">
    <property type="entry name" value="GRAM_POS_ANCHORING"/>
    <property type="match status" value="1"/>
</dbReference>
<evidence type="ECO:0000256" key="4">
    <source>
        <dbReference type="ARBA" id="ARBA00023088"/>
    </source>
</evidence>
<evidence type="ECO:0000256" key="3">
    <source>
        <dbReference type="ARBA" id="ARBA00022729"/>
    </source>
</evidence>
<feature type="compositionally biased region" description="Polar residues" evidence="5">
    <location>
        <begin position="369"/>
        <end position="396"/>
    </location>
</feature>
<keyword evidence="1" id="KW-0134">Cell wall</keyword>
<dbReference type="NCBIfam" id="TIGR01167">
    <property type="entry name" value="LPXTG_anchor"/>
    <property type="match status" value="1"/>
</dbReference>
<evidence type="ECO:0000259" key="8">
    <source>
        <dbReference type="PROSITE" id="PS50847"/>
    </source>
</evidence>
<dbReference type="NCBIfam" id="NF041528">
    <property type="entry name" value="strep_LAETG"/>
    <property type="match status" value="1"/>
</dbReference>
<keyword evidence="6" id="KW-0472">Membrane</keyword>
<proteinExistence type="predicted"/>
<evidence type="ECO:0000313" key="9">
    <source>
        <dbReference type="EMBL" id="WOX22764.1"/>
    </source>
</evidence>
<feature type="transmembrane region" description="Helical" evidence="6">
    <location>
        <begin position="404"/>
        <end position="422"/>
    </location>
</feature>
<evidence type="ECO:0000256" key="2">
    <source>
        <dbReference type="ARBA" id="ARBA00022525"/>
    </source>
</evidence>
<feature type="domain" description="Gram-positive cocci surface proteins LPxTG" evidence="8">
    <location>
        <begin position="392"/>
        <end position="431"/>
    </location>
</feature>
<dbReference type="InterPro" id="IPR019931">
    <property type="entry name" value="LPXTG_anchor"/>
</dbReference>
<feature type="region of interest" description="Disordered" evidence="5">
    <location>
        <begin position="357"/>
        <end position="396"/>
    </location>
</feature>
<evidence type="ECO:0000256" key="5">
    <source>
        <dbReference type="SAM" id="MobiDB-lite"/>
    </source>
</evidence>
<evidence type="ECO:0000313" key="10">
    <source>
        <dbReference type="Proteomes" id="UP001301731"/>
    </source>
</evidence>
<sequence length="431" mass="44250">MLATAVAAAVTTPVVLLSAAPAFADTKPAAQTGQQDQKPTIEELERRVAAAQKTYDAAVVTLAQATADREAALKDDSPLAKAAIEAKTAADTANAKWKAAEAKQADAEAALAALPDTATAEEKAAAEKAVADAKTVATGLAGEAAAADTAYNTAVKERDDQRVAAVRAEGLAKTAKEDAFKALKAAEKELADAKAEEGEGGEEGEDCVPEPKFTTVVTGLPSKVVGGATVNFTLKVTNGTEKKLDEVYPYAFVSAFDTKGLKELDKFLDLEYYADGTWKDADDESEDAEEFGIGNVGPLKAKSSVDVKLRLKVDAKIPAGQGAAFVAGDYWNEDESCGGTPDLDYYEFEILAKGSNPGKVDDAKGKPGKSNTPGTQGGANNPVTNGSTNGSLAKTGSSDVVPQIAMAGAAAVALGAGAVFLVRRRKAGSDA</sequence>
<keyword evidence="4" id="KW-0572">Peptidoglycan-anchor</keyword>
<gene>
    <name evidence="9" type="ORF">R2D22_15710</name>
</gene>
<accession>A0ABZ0LTE1</accession>
<feature type="signal peptide" evidence="7">
    <location>
        <begin position="1"/>
        <end position="24"/>
    </location>
</feature>
<dbReference type="RefSeq" id="WP_318104002.1">
    <property type="nucleotide sequence ID" value="NZ_CP137573.1"/>
</dbReference>
<evidence type="ECO:0000256" key="7">
    <source>
        <dbReference type="SAM" id="SignalP"/>
    </source>
</evidence>
<dbReference type="EMBL" id="CP137573">
    <property type="protein sequence ID" value="WOX22764.1"/>
    <property type="molecule type" value="Genomic_DNA"/>
</dbReference>
<keyword evidence="6" id="KW-0812">Transmembrane</keyword>
<feature type="chain" id="PRO_5045741530" evidence="7">
    <location>
        <begin position="25"/>
        <end position="431"/>
    </location>
</feature>
<keyword evidence="6" id="KW-1133">Transmembrane helix</keyword>
<keyword evidence="10" id="KW-1185">Reference proteome</keyword>
<evidence type="ECO:0000256" key="1">
    <source>
        <dbReference type="ARBA" id="ARBA00022512"/>
    </source>
</evidence>
<organism evidence="9 10">
    <name type="scientific">Streptomyces solicathayae</name>
    <dbReference type="NCBI Taxonomy" id="3081768"/>
    <lineage>
        <taxon>Bacteria</taxon>
        <taxon>Bacillati</taxon>
        <taxon>Actinomycetota</taxon>
        <taxon>Actinomycetes</taxon>
        <taxon>Kitasatosporales</taxon>
        <taxon>Streptomycetaceae</taxon>
        <taxon>Streptomyces</taxon>
    </lineage>
</organism>